<evidence type="ECO:0000256" key="4">
    <source>
        <dbReference type="ARBA" id="ARBA00012550"/>
    </source>
</evidence>
<evidence type="ECO:0000256" key="9">
    <source>
        <dbReference type="ARBA" id="ARBA00030547"/>
    </source>
</evidence>
<dbReference type="InterPro" id="IPR011060">
    <property type="entry name" value="RibuloseP-bd_barrel"/>
</dbReference>
<keyword evidence="6 11" id="KW-0028">Amino-acid biosynthesis</keyword>
<evidence type="ECO:0000256" key="6">
    <source>
        <dbReference type="ARBA" id="ARBA00022605"/>
    </source>
</evidence>
<gene>
    <name evidence="13" type="primary">HIS6</name>
    <name evidence="13" type="ORF">C6P45_003885</name>
</gene>
<dbReference type="OrthoDB" id="446074at2759"/>
<dbReference type="EC" id="5.3.1.16" evidence="4 12"/>
<keyword evidence="8 12" id="KW-0413">Isomerase</keyword>
<reference evidence="13 14" key="1">
    <citation type="submission" date="2020-11" db="EMBL/GenBank/DDBJ databases">
        <title>Kefir isolates.</title>
        <authorList>
            <person name="Marcisauskas S."/>
            <person name="Kim Y."/>
            <person name="Blasche S."/>
        </authorList>
    </citation>
    <scope>NUCLEOTIDE SEQUENCE [LARGE SCALE GENOMIC DNA]</scope>
    <source>
        <strain evidence="13 14">OG2</strain>
    </source>
</reference>
<evidence type="ECO:0000256" key="8">
    <source>
        <dbReference type="ARBA" id="ARBA00023235"/>
    </source>
</evidence>
<dbReference type="EMBL" id="PUHR01000043">
    <property type="protein sequence ID" value="KAG0669359.1"/>
    <property type="molecule type" value="Genomic_DNA"/>
</dbReference>
<dbReference type="Proteomes" id="UP000750334">
    <property type="component" value="Unassembled WGS sequence"/>
</dbReference>
<protein>
    <recommendedName>
        <fullName evidence="5 12">1-(5-phosphoribosyl)-5-[(5-phosphoribosylamino)methylideneamino] imidazole-4-carboxamide isomerase</fullName>
        <ecNumber evidence="4 12">5.3.1.16</ecNumber>
    </recommendedName>
    <alternativeName>
        <fullName evidence="10 12">5-proFAR isomerase</fullName>
    </alternativeName>
    <alternativeName>
        <fullName evidence="9 12">Phosphoribosylformimino-5-aminoimidazole carboxamide ribotide isomerase</fullName>
    </alternativeName>
</protein>
<comment type="subcellular location">
    <subcellularLocation>
        <location evidence="12">Cytoplasm</location>
    </subcellularLocation>
</comment>
<accession>A0A9P7BC75</accession>
<evidence type="ECO:0000256" key="12">
    <source>
        <dbReference type="RuleBase" id="RU364022"/>
    </source>
</evidence>
<dbReference type="InterPro" id="IPR013785">
    <property type="entry name" value="Aldolase_TIM"/>
</dbReference>
<sequence>MTRYIGCIDLHNGEVKQIVGGTLTEDEKDTPKTNFISEKSSSYYAQLYKDNNVTGSHVIKLGPNNDTAALEALKAASGFLQIGGGINDTNCKEWLKYADKVILTSWLFNKEGKFLQENLSQISKLCGKEHLVVDLSCRRTKDNKWIVAMNKWQTLTDMELNTTTFRELCTYTNEFLIHAADVEGLCRGIDEELVTKLYEWTKDLTNDINIVYAGGAKSIFDLELVERLSNGKVDLTYGSSLDIFGGKLVKFSDCCEWNSAH</sequence>
<dbReference type="Pfam" id="PF00977">
    <property type="entry name" value="His_biosynth"/>
    <property type="match status" value="1"/>
</dbReference>
<dbReference type="GO" id="GO:0000162">
    <property type="term" value="P:L-tryptophan biosynthetic process"/>
    <property type="evidence" value="ECO:0007669"/>
    <property type="project" value="TreeGrafter"/>
</dbReference>
<dbReference type="InterPro" id="IPR011858">
    <property type="entry name" value="His6/HISN3"/>
</dbReference>
<dbReference type="AlphaFoldDB" id="A0A9P7BC75"/>
<evidence type="ECO:0000256" key="3">
    <source>
        <dbReference type="ARBA" id="ARBA00009667"/>
    </source>
</evidence>
<dbReference type="GO" id="GO:0005737">
    <property type="term" value="C:cytoplasm"/>
    <property type="evidence" value="ECO:0007669"/>
    <property type="project" value="UniProtKB-SubCell"/>
</dbReference>
<dbReference type="FunFam" id="3.20.20.70:FF:000110">
    <property type="entry name" value="1-(5-phosphoribosyl)-5-[(5-phosphoribosylamino)methylideneamino] imidazole-4-carboxamide isomerase, chloroplastic"/>
    <property type="match status" value="1"/>
</dbReference>
<organism evidence="13 14">
    <name type="scientific">Maudiozyma exigua</name>
    <name type="common">Yeast</name>
    <name type="synonym">Kazachstania exigua</name>
    <dbReference type="NCBI Taxonomy" id="34358"/>
    <lineage>
        <taxon>Eukaryota</taxon>
        <taxon>Fungi</taxon>
        <taxon>Dikarya</taxon>
        <taxon>Ascomycota</taxon>
        <taxon>Saccharomycotina</taxon>
        <taxon>Saccharomycetes</taxon>
        <taxon>Saccharomycetales</taxon>
        <taxon>Saccharomycetaceae</taxon>
        <taxon>Maudiozyma</taxon>
    </lineage>
</organism>
<evidence type="ECO:0000313" key="14">
    <source>
        <dbReference type="Proteomes" id="UP000750334"/>
    </source>
</evidence>
<evidence type="ECO:0000256" key="2">
    <source>
        <dbReference type="ARBA" id="ARBA00005133"/>
    </source>
</evidence>
<comment type="pathway">
    <text evidence="2 12">Amino-acid biosynthesis; L-histidine biosynthesis; L-histidine from 5-phospho-alpha-D-ribose 1-diphosphate: step 4/9.</text>
</comment>
<evidence type="ECO:0000256" key="5">
    <source>
        <dbReference type="ARBA" id="ARBA00018464"/>
    </source>
</evidence>
<keyword evidence="14" id="KW-1185">Reference proteome</keyword>
<comment type="catalytic activity">
    <reaction evidence="1 12">
        <text>1-(5-phospho-beta-D-ribosyl)-5-[(5-phospho-beta-D-ribosylamino)methylideneamino]imidazole-4-carboxamide = 5-[(5-phospho-1-deoxy-D-ribulos-1-ylimino)methylamino]-1-(5-phospho-beta-D-ribosyl)imidazole-4-carboxamide</text>
        <dbReference type="Rhea" id="RHEA:15469"/>
        <dbReference type="ChEBI" id="CHEBI:58435"/>
        <dbReference type="ChEBI" id="CHEBI:58525"/>
        <dbReference type="EC" id="5.3.1.16"/>
    </reaction>
</comment>
<dbReference type="InterPro" id="IPR044524">
    <property type="entry name" value="Isoase_HisA-like"/>
</dbReference>
<evidence type="ECO:0000256" key="10">
    <source>
        <dbReference type="ARBA" id="ARBA00031376"/>
    </source>
</evidence>
<evidence type="ECO:0000256" key="1">
    <source>
        <dbReference type="ARBA" id="ARBA00000901"/>
    </source>
</evidence>
<proteinExistence type="inferred from homology"/>
<dbReference type="GO" id="GO:0000105">
    <property type="term" value="P:L-histidine biosynthetic process"/>
    <property type="evidence" value="ECO:0007669"/>
    <property type="project" value="UniProtKB-KW"/>
</dbReference>
<dbReference type="PANTHER" id="PTHR43090">
    <property type="entry name" value="1-(5-PHOSPHORIBOSYL)-5-[(5-PHOSPHORIBOSYLAMINO)METHYLIDENEAMINO] IMIDAZOLE-4-CARBOXAMIDE ISOMERASE"/>
    <property type="match status" value="1"/>
</dbReference>
<evidence type="ECO:0000256" key="7">
    <source>
        <dbReference type="ARBA" id="ARBA00023102"/>
    </source>
</evidence>
<name>A0A9P7BC75_MAUEX</name>
<dbReference type="GO" id="GO:0003949">
    <property type="term" value="F:1-(5-phosphoribosyl)-5-[(5-phosphoribosylamino)methylideneamino]imidazole-4-carboxamide isomerase activity"/>
    <property type="evidence" value="ECO:0007669"/>
    <property type="project" value="UniProtKB-EC"/>
</dbReference>
<dbReference type="NCBIfam" id="TIGR02129">
    <property type="entry name" value="hisA_euk"/>
    <property type="match status" value="1"/>
</dbReference>
<comment type="similarity">
    <text evidence="3 11">Belongs to the HisA/HisF family.</text>
</comment>
<dbReference type="PANTHER" id="PTHR43090:SF2">
    <property type="entry name" value="1-(5-PHOSPHORIBOSYL)-5-[(5-PHOSPHORIBOSYLAMINO)METHYLIDENEAMINO] IMIDAZOLE-4-CARBOXAMIDE ISOMERASE"/>
    <property type="match status" value="1"/>
</dbReference>
<comment type="caution">
    <text evidence="13">The sequence shown here is derived from an EMBL/GenBank/DDBJ whole genome shotgun (WGS) entry which is preliminary data.</text>
</comment>
<keyword evidence="12" id="KW-0963">Cytoplasm</keyword>
<keyword evidence="7 11" id="KW-0368">Histidine biosynthesis</keyword>
<dbReference type="InterPro" id="IPR006062">
    <property type="entry name" value="His_biosynth"/>
</dbReference>
<dbReference type="SUPFAM" id="SSF51366">
    <property type="entry name" value="Ribulose-phoshate binding barrel"/>
    <property type="match status" value="1"/>
</dbReference>
<dbReference type="Gene3D" id="3.20.20.70">
    <property type="entry name" value="Aldolase class I"/>
    <property type="match status" value="1"/>
</dbReference>
<evidence type="ECO:0000313" key="13">
    <source>
        <dbReference type="EMBL" id="KAG0669359.1"/>
    </source>
</evidence>
<evidence type="ECO:0000256" key="11">
    <source>
        <dbReference type="RuleBase" id="RU003657"/>
    </source>
</evidence>
<dbReference type="CDD" id="cd04723">
    <property type="entry name" value="HisA_HisF"/>
    <property type="match status" value="1"/>
</dbReference>